<sequence length="230" mass="26065">MASRQEGTLFSRKRDFTAYGEEFHNLFKKTKQEDQSHGKLQRAMFSEGSNSESMRSVTLDFELNLHTPLPSGWQKSIEAKSYSRTSEDFSTCAKEPVLVERPTMSLDLELNLSPSYSPTNTATKIEESLNHNENVSSSKGNNLTSPRSPRMKTTTRTGLKRSLSWLAFDGGDDDVDRKEQEMVTKVCMKCHMLVMLCTSTPVCPNCKFMHPHDHSSTKLFKPSNLLRLLC</sequence>
<accession>A0A8X7W5L3</accession>
<evidence type="ECO:0000313" key="3">
    <source>
        <dbReference type="Proteomes" id="UP000886595"/>
    </source>
</evidence>
<dbReference type="OrthoDB" id="1424894at2759"/>
<name>A0A8X7W5L3_BRACI</name>
<dbReference type="EMBL" id="JAAMPC010000003">
    <property type="protein sequence ID" value="KAG2322770.1"/>
    <property type="molecule type" value="Genomic_DNA"/>
</dbReference>
<reference evidence="2 3" key="1">
    <citation type="submission" date="2020-02" db="EMBL/GenBank/DDBJ databases">
        <authorList>
            <person name="Ma Q."/>
            <person name="Huang Y."/>
            <person name="Song X."/>
            <person name="Pei D."/>
        </authorList>
    </citation>
    <scope>NUCLEOTIDE SEQUENCE [LARGE SCALE GENOMIC DNA]</scope>
    <source>
        <strain evidence="2">Sxm20200214</strain>
        <tissue evidence="2">Leaf</tissue>
    </source>
</reference>
<organism evidence="2 3">
    <name type="scientific">Brassica carinata</name>
    <name type="common">Ethiopian mustard</name>
    <name type="synonym">Abyssinian cabbage</name>
    <dbReference type="NCBI Taxonomy" id="52824"/>
    <lineage>
        <taxon>Eukaryota</taxon>
        <taxon>Viridiplantae</taxon>
        <taxon>Streptophyta</taxon>
        <taxon>Embryophyta</taxon>
        <taxon>Tracheophyta</taxon>
        <taxon>Spermatophyta</taxon>
        <taxon>Magnoliopsida</taxon>
        <taxon>eudicotyledons</taxon>
        <taxon>Gunneridae</taxon>
        <taxon>Pentapetalae</taxon>
        <taxon>rosids</taxon>
        <taxon>malvids</taxon>
        <taxon>Brassicales</taxon>
        <taxon>Brassicaceae</taxon>
        <taxon>Brassiceae</taxon>
        <taxon>Brassica</taxon>
    </lineage>
</organism>
<dbReference type="AlphaFoldDB" id="A0A8X7W5L3"/>
<dbReference type="PANTHER" id="PTHR14791">
    <property type="entry name" value="BOMB/KIRA PROTEINS"/>
    <property type="match status" value="1"/>
</dbReference>
<protein>
    <submittedName>
        <fullName evidence="2">Uncharacterized protein</fullName>
    </submittedName>
</protein>
<gene>
    <name evidence="2" type="ORF">Bca52824_015983</name>
</gene>
<evidence type="ECO:0000256" key="1">
    <source>
        <dbReference type="SAM" id="MobiDB-lite"/>
    </source>
</evidence>
<comment type="caution">
    <text evidence="2">The sequence shown here is derived from an EMBL/GenBank/DDBJ whole genome shotgun (WGS) entry which is preliminary data.</text>
</comment>
<keyword evidence="3" id="KW-1185">Reference proteome</keyword>
<feature type="region of interest" description="Disordered" evidence="1">
    <location>
        <begin position="129"/>
        <end position="157"/>
    </location>
</feature>
<evidence type="ECO:0000313" key="2">
    <source>
        <dbReference type="EMBL" id="KAG2322770.1"/>
    </source>
</evidence>
<dbReference type="InterPro" id="IPR051105">
    <property type="entry name" value="WWC/KIBRA_Hippo_Reg"/>
</dbReference>
<dbReference type="Proteomes" id="UP000886595">
    <property type="component" value="Unassembled WGS sequence"/>
</dbReference>
<proteinExistence type="predicted"/>
<feature type="compositionally biased region" description="Polar residues" evidence="1">
    <location>
        <begin position="131"/>
        <end position="157"/>
    </location>
</feature>
<dbReference type="PANTHER" id="PTHR14791:SF53">
    <property type="entry name" value="E3 UBIQUITIN-PROTEIN LIGASE"/>
    <property type="match status" value="1"/>
</dbReference>